<comment type="caution">
    <text evidence="2">The sequence shown here is derived from an EMBL/GenBank/DDBJ whole genome shotgun (WGS) entry which is preliminary data.</text>
</comment>
<dbReference type="Gene3D" id="3.40.50.1820">
    <property type="entry name" value="alpha/beta hydrolase"/>
    <property type="match status" value="1"/>
</dbReference>
<feature type="chain" id="PRO_5045652339" evidence="1">
    <location>
        <begin position="22"/>
        <end position="534"/>
    </location>
</feature>
<evidence type="ECO:0000313" key="2">
    <source>
        <dbReference type="EMBL" id="MFC3615175.1"/>
    </source>
</evidence>
<organism evidence="2 3">
    <name type="scientific">Lutimaribacter marinistellae</name>
    <dbReference type="NCBI Taxonomy" id="1820329"/>
    <lineage>
        <taxon>Bacteria</taxon>
        <taxon>Pseudomonadati</taxon>
        <taxon>Pseudomonadota</taxon>
        <taxon>Alphaproteobacteria</taxon>
        <taxon>Rhodobacterales</taxon>
        <taxon>Roseobacteraceae</taxon>
        <taxon>Lutimaribacter</taxon>
    </lineage>
</organism>
<gene>
    <name evidence="2" type="ORF">ACFORG_15525</name>
</gene>
<proteinExistence type="predicted"/>
<dbReference type="PANTHER" id="PTHR36513:SF1">
    <property type="entry name" value="TRANSMEMBRANE PROTEIN"/>
    <property type="match status" value="1"/>
</dbReference>
<keyword evidence="1" id="KW-0732">Signal</keyword>
<dbReference type="Pfam" id="PF05990">
    <property type="entry name" value="DUF900"/>
    <property type="match status" value="1"/>
</dbReference>
<protein>
    <submittedName>
        <fullName evidence="2">Alpha/beta hydrolase</fullName>
    </submittedName>
</protein>
<sequence length="534" mass="58847">MRLLPVLLLALILWTAHPVRAQFTVLQDPDVWHLLSQAPQDPAERLALADRALSRLDPEAPGNTHIRMDLLEARAEALEALGRTAEAAAVYEEKATLAEAQGLSLNHDPVDLMARSQDLHAKSGDIDSAVRAFLAGERLLSGDDPADSRRHIVELLFATDRARSGAAGPRNVYGHARGPLEQGIARVSIPPTHRRGRLEHPSLWRMEFHREPGRHVVLEDVSPLPSPDFFDMLADRLSNAPQDEVLVLIHGFNVDFDSAMRRSAQITHDLRYEGVPIVYSWPSRGSTLGYVADTAAVRHSGRNLSRFLDALVDQAGATSIHLVAHSMGNRALTDALELMALRRDADAEQDPVFEEVLFAAPDVDAGLFGAMAETFRPLARRMTLYGSSEDLALDVSRRIHGDAPRAGEGGPLMTPFQGIDSIDMSAAGRDMLAHQYYAEDSAARLDMLMLIWRNTSPERRCGLSPEPREGGTVWRLSSGPCSDRTLFDIIASLRRAGIERRKDAETYLDSLATELDLSREIRDIVSTLLTDSES</sequence>
<dbReference type="Proteomes" id="UP001595629">
    <property type="component" value="Unassembled WGS sequence"/>
</dbReference>
<accession>A0ABV7TMX2</accession>
<dbReference type="RefSeq" id="WP_386736437.1">
    <property type="nucleotide sequence ID" value="NZ_JBHRXI010000016.1"/>
</dbReference>
<dbReference type="GO" id="GO:0016787">
    <property type="term" value="F:hydrolase activity"/>
    <property type="evidence" value="ECO:0007669"/>
    <property type="project" value="UniProtKB-KW"/>
</dbReference>
<name>A0ABV7TMX2_9RHOB</name>
<dbReference type="InterPro" id="IPR010297">
    <property type="entry name" value="DUF900_hydrolase"/>
</dbReference>
<evidence type="ECO:0000313" key="3">
    <source>
        <dbReference type="Proteomes" id="UP001595629"/>
    </source>
</evidence>
<dbReference type="SUPFAM" id="SSF53474">
    <property type="entry name" value="alpha/beta-Hydrolases"/>
    <property type="match status" value="1"/>
</dbReference>
<dbReference type="PANTHER" id="PTHR36513">
    <property type="entry name" value="ABC TRANSMEMBRANE TYPE-1 DOMAIN-CONTAINING PROTEIN"/>
    <property type="match status" value="1"/>
</dbReference>
<evidence type="ECO:0000256" key="1">
    <source>
        <dbReference type="SAM" id="SignalP"/>
    </source>
</evidence>
<dbReference type="InterPro" id="IPR029058">
    <property type="entry name" value="AB_hydrolase_fold"/>
</dbReference>
<dbReference type="EMBL" id="JBHRXI010000016">
    <property type="protein sequence ID" value="MFC3615175.1"/>
    <property type="molecule type" value="Genomic_DNA"/>
</dbReference>
<reference evidence="3" key="1">
    <citation type="journal article" date="2019" name="Int. J. Syst. Evol. Microbiol.">
        <title>The Global Catalogue of Microorganisms (GCM) 10K type strain sequencing project: providing services to taxonomists for standard genome sequencing and annotation.</title>
        <authorList>
            <consortium name="The Broad Institute Genomics Platform"/>
            <consortium name="The Broad Institute Genome Sequencing Center for Infectious Disease"/>
            <person name="Wu L."/>
            <person name="Ma J."/>
        </authorList>
    </citation>
    <scope>NUCLEOTIDE SEQUENCE [LARGE SCALE GENOMIC DNA]</scope>
    <source>
        <strain evidence="3">KCTC 42911</strain>
    </source>
</reference>
<keyword evidence="2" id="KW-0378">Hydrolase</keyword>
<feature type="signal peptide" evidence="1">
    <location>
        <begin position="1"/>
        <end position="21"/>
    </location>
</feature>
<keyword evidence="3" id="KW-1185">Reference proteome</keyword>